<keyword evidence="4" id="KW-1185">Reference proteome</keyword>
<proteinExistence type="predicted"/>
<evidence type="ECO:0000256" key="1">
    <source>
        <dbReference type="SAM" id="SignalP"/>
    </source>
</evidence>
<evidence type="ECO:0000313" key="4">
    <source>
        <dbReference type="Proteomes" id="UP001374584"/>
    </source>
</evidence>
<feature type="chain" id="PRO_5042918717" description="Bifunctional inhibitor/plant lipid transfer protein/seed storage helical domain-containing protein" evidence="1">
    <location>
        <begin position="30"/>
        <end position="111"/>
    </location>
</feature>
<keyword evidence="1" id="KW-0732">Signal</keyword>
<dbReference type="Proteomes" id="UP001374584">
    <property type="component" value="Unassembled WGS sequence"/>
</dbReference>
<dbReference type="InterPro" id="IPR036312">
    <property type="entry name" value="Bifun_inhib/LTP/seed_sf"/>
</dbReference>
<dbReference type="EMBL" id="JAYMYR010000003">
    <property type="protein sequence ID" value="KAK7371981.1"/>
    <property type="molecule type" value="Genomic_DNA"/>
</dbReference>
<evidence type="ECO:0000313" key="3">
    <source>
        <dbReference type="EMBL" id="KAK7371981.1"/>
    </source>
</evidence>
<comment type="caution">
    <text evidence="3">The sequence shown here is derived from an EMBL/GenBank/DDBJ whole genome shotgun (WGS) entry which is preliminary data.</text>
</comment>
<name>A0AAN9NG40_PHACN</name>
<reference evidence="3 4" key="1">
    <citation type="submission" date="2024-01" db="EMBL/GenBank/DDBJ databases">
        <title>The genomes of 5 underutilized Papilionoideae crops provide insights into root nodulation and disease resistanc.</title>
        <authorList>
            <person name="Jiang F."/>
        </authorList>
    </citation>
    <scope>NUCLEOTIDE SEQUENCE [LARGE SCALE GENOMIC DNA]</scope>
    <source>
        <strain evidence="3">JINMINGXINNONG_FW02</strain>
        <tissue evidence="3">Leaves</tissue>
    </source>
</reference>
<dbReference type="Pfam" id="PF14368">
    <property type="entry name" value="LTP_2"/>
    <property type="match status" value="1"/>
</dbReference>
<feature type="signal peptide" evidence="1">
    <location>
        <begin position="1"/>
        <end position="29"/>
    </location>
</feature>
<dbReference type="AlphaFoldDB" id="A0AAN9NG40"/>
<protein>
    <recommendedName>
        <fullName evidence="2">Bifunctional inhibitor/plant lipid transfer protein/seed storage helical domain-containing protein</fullName>
    </recommendedName>
</protein>
<evidence type="ECO:0000259" key="2">
    <source>
        <dbReference type="SMART" id="SM00499"/>
    </source>
</evidence>
<sequence>MFAAARTMLPLVVCGIVVMMIGNLPLISAQTECGDVNTLFTECGRYIQPFGGRTPPSPQCCQALGNTNVTCLCQYLESYEMIFSMEKIVYVLEQCEMPLASGTQCGSYTAP</sequence>
<dbReference type="InterPro" id="IPR016140">
    <property type="entry name" value="Bifunc_inhib/LTP/seed_store"/>
</dbReference>
<organism evidence="3 4">
    <name type="scientific">Phaseolus coccineus</name>
    <name type="common">Scarlet runner bean</name>
    <name type="synonym">Phaseolus multiflorus</name>
    <dbReference type="NCBI Taxonomy" id="3886"/>
    <lineage>
        <taxon>Eukaryota</taxon>
        <taxon>Viridiplantae</taxon>
        <taxon>Streptophyta</taxon>
        <taxon>Embryophyta</taxon>
        <taxon>Tracheophyta</taxon>
        <taxon>Spermatophyta</taxon>
        <taxon>Magnoliopsida</taxon>
        <taxon>eudicotyledons</taxon>
        <taxon>Gunneridae</taxon>
        <taxon>Pentapetalae</taxon>
        <taxon>rosids</taxon>
        <taxon>fabids</taxon>
        <taxon>Fabales</taxon>
        <taxon>Fabaceae</taxon>
        <taxon>Papilionoideae</taxon>
        <taxon>50 kb inversion clade</taxon>
        <taxon>NPAAA clade</taxon>
        <taxon>indigoferoid/millettioid clade</taxon>
        <taxon>Phaseoleae</taxon>
        <taxon>Phaseolus</taxon>
    </lineage>
</organism>
<accession>A0AAN9NG40</accession>
<dbReference type="SMART" id="SM00499">
    <property type="entry name" value="AAI"/>
    <property type="match status" value="1"/>
</dbReference>
<dbReference type="SUPFAM" id="SSF47699">
    <property type="entry name" value="Bifunctional inhibitor/lipid-transfer protein/seed storage 2S albumin"/>
    <property type="match status" value="1"/>
</dbReference>
<dbReference type="PANTHER" id="PTHR33286:SF1">
    <property type="entry name" value="OS01G0800600 PROTEIN"/>
    <property type="match status" value="1"/>
</dbReference>
<dbReference type="PANTHER" id="PTHR33286">
    <property type="entry name" value="BIFUNCTIONAL INHIBITOR/LIPID-TRANSFER PROTEIN/SEED STORAGE 2S ALBUMIN SUPERFAMILY PROTEIN"/>
    <property type="match status" value="1"/>
</dbReference>
<gene>
    <name evidence="3" type="ORF">VNO80_05348</name>
</gene>
<dbReference type="Gene3D" id="1.10.110.10">
    <property type="entry name" value="Plant lipid-transfer and hydrophobic proteins"/>
    <property type="match status" value="1"/>
</dbReference>
<feature type="domain" description="Bifunctional inhibitor/plant lipid transfer protein/seed storage helical" evidence="2">
    <location>
        <begin position="33"/>
        <end position="105"/>
    </location>
</feature>